<feature type="non-terminal residue" evidence="1">
    <location>
        <position position="1"/>
    </location>
</feature>
<dbReference type="SUPFAM" id="SSF63992">
    <property type="entry name" value="Dipeptide transport protein"/>
    <property type="match status" value="1"/>
</dbReference>
<organism evidence="1">
    <name type="scientific">marine sediment metagenome</name>
    <dbReference type="NCBI Taxonomy" id="412755"/>
    <lineage>
        <taxon>unclassified sequences</taxon>
        <taxon>metagenomes</taxon>
        <taxon>ecological metagenomes</taxon>
    </lineage>
</organism>
<sequence length="58" mass="6719">INVEITLTDSTRAYLASIVPGITLINNRKISFKPRDFKECYRYFMTITNICATAKDMR</sequence>
<proteinExistence type="predicted"/>
<reference evidence="1" key="1">
    <citation type="journal article" date="2014" name="Front. Microbiol.">
        <title>High frequency of phylogenetically diverse reductive dehalogenase-homologous genes in deep subseafloor sedimentary metagenomes.</title>
        <authorList>
            <person name="Kawai M."/>
            <person name="Futagami T."/>
            <person name="Toyoda A."/>
            <person name="Takaki Y."/>
            <person name="Nishi S."/>
            <person name="Hori S."/>
            <person name="Arai W."/>
            <person name="Tsubouchi T."/>
            <person name="Morono Y."/>
            <person name="Uchiyama I."/>
            <person name="Ito T."/>
            <person name="Fujiyama A."/>
            <person name="Inagaki F."/>
            <person name="Takami H."/>
        </authorList>
    </citation>
    <scope>NUCLEOTIDE SEQUENCE</scope>
    <source>
        <strain evidence="1">Expedition CK06-06</strain>
    </source>
</reference>
<evidence type="ECO:0000313" key="1">
    <source>
        <dbReference type="EMBL" id="GAI52268.1"/>
    </source>
</evidence>
<protein>
    <submittedName>
        <fullName evidence="1">Uncharacterized protein</fullName>
    </submittedName>
</protein>
<dbReference type="AlphaFoldDB" id="X1P8U4"/>
<name>X1P8U4_9ZZZZ</name>
<dbReference type="Gene3D" id="3.30.1360.130">
    <property type="entry name" value="Dipeptide transport protein"/>
    <property type="match status" value="1"/>
</dbReference>
<accession>X1P8U4</accession>
<gene>
    <name evidence="1" type="ORF">S06H3_54618</name>
</gene>
<comment type="caution">
    <text evidence="1">The sequence shown here is derived from an EMBL/GenBank/DDBJ whole genome shotgun (WGS) entry which is preliminary data.</text>
</comment>
<dbReference type="InterPro" id="IPR036177">
    <property type="entry name" value="Peptidase_M55_sf"/>
</dbReference>
<dbReference type="EMBL" id="BARV01034956">
    <property type="protein sequence ID" value="GAI52268.1"/>
    <property type="molecule type" value="Genomic_DNA"/>
</dbReference>